<dbReference type="STRING" id="1316194.A0A1Q5TDK4"/>
<evidence type="ECO:0000313" key="3">
    <source>
        <dbReference type="EMBL" id="OKO98289.1"/>
    </source>
</evidence>
<accession>A0A1Q5TDK4</accession>
<dbReference type="Proteomes" id="UP000186955">
    <property type="component" value="Unassembled WGS sequence"/>
</dbReference>
<sequence>MAPRHLSSRPRIMPDRSMDHNITREPRVSSIPTVNPNGIFGNRARETESLSSHTETGSVREMPARRGVNIFGQMENSNATILGEDDGQDDNEDEDGDDDEDENEDEAEEEPVDDGFSSPDPIDDRALQNNLNTLKLKLQGLSREIYSYELARDPGTRLHHIYQETKKLSEFKDQETRIVGFIGETGAEADFMNEDEVNDLLEELLQSIRRATIQTDRSLIAEENWEQYEIIGRRSHETLQAIFRNRSDLTIEYLSRPEAELEIRQELKELAMDRLTFRPGGSSSLQYSVVAGLRDTNHARVRATERYLASTCDEVFIVAGILRCVSNESIYETIKKCGTTKRIRIEISPEESARGTGHFAGHVKKMNAAIKKLETEANRIGRQRQRAQGTEKAKLAVLESTIE</sequence>
<evidence type="ECO:0000256" key="1">
    <source>
        <dbReference type="SAM" id="Coils"/>
    </source>
</evidence>
<feature type="coiled-coil region" evidence="1">
    <location>
        <begin position="363"/>
        <end position="390"/>
    </location>
</feature>
<protein>
    <submittedName>
        <fullName evidence="3">Uncharacterized protein</fullName>
    </submittedName>
</protein>
<feature type="region of interest" description="Disordered" evidence="2">
    <location>
        <begin position="1"/>
        <end position="65"/>
    </location>
</feature>
<dbReference type="AlphaFoldDB" id="A0A1Q5TDK4"/>
<evidence type="ECO:0000256" key="2">
    <source>
        <dbReference type="SAM" id="MobiDB-lite"/>
    </source>
</evidence>
<feature type="compositionally biased region" description="Basic and acidic residues" evidence="2">
    <location>
        <begin position="12"/>
        <end position="27"/>
    </location>
</feature>
<proteinExistence type="predicted"/>
<organism evidence="3 4">
    <name type="scientific">Penicillium subrubescens</name>
    <dbReference type="NCBI Taxonomy" id="1316194"/>
    <lineage>
        <taxon>Eukaryota</taxon>
        <taxon>Fungi</taxon>
        <taxon>Dikarya</taxon>
        <taxon>Ascomycota</taxon>
        <taxon>Pezizomycotina</taxon>
        <taxon>Eurotiomycetes</taxon>
        <taxon>Eurotiomycetidae</taxon>
        <taxon>Eurotiales</taxon>
        <taxon>Aspergillaceae</taxon>
        <taxon>Penicillium</taxon>
    </lineage>
</organism>
<keyword evidence="4" id="KW-1185">Reference proteome</keyword>
<feature type="region of interest" description="Disordered" evidence="2">
    <location>
        <begin position="79"/>
        <end position="126"/>
    </location>
</feature>
<feature type="compositionally biased region" description="Acidic residues" evidence="2">
    <location>
        <begin position="83"/>
        <end position="113"/>
    </location>
</feature>
<reference evidence="3 4" key="1">
    <citation type="submission" date="2016-10" db="EMBL/GenBank/DDBJ databases">
        <title>Genome sequence of the ascomycete fungus Penicillium subrubescens.</title>
        <authorList>
            <person name="De Vries R.P."/>
            <person name="Peng M."/>
            <person name="Dilokpimol A."/>
            <person name="Hilden K."/>
            <person name="Makela M.R."/>
            <person name="Grigoriev I."/>
            <person name="Riley R."/>
            <person name="Granchi Z."/>
        </authorList>
    </citation>
    <scope>NUCLEOTIDE SEQUENCE [LARGE SCALE GENOMIC DNA]</scope>
    <source>
        <strain evidence="3 4">CBS 132785</strain>
    </source>
</reference>
<name>A0A1Q5TDK4_9EURO</name>
<evidence type="ECO:0000313" key="4">
    <source>
        <dbReference type="Proteomes" id="UP000186955"/>
    </source>
</evidence>
<comment type="caution">
    <text evidence="3">The sequence shown here is derived from an EMBL/GenBank/DDBJ whole genome shotgun (WGS) entry which is preliminary data.</text>
</comment>
<dbReference type="EMBL" id="MNBE01000673">
    <property type="protein sequence ID" value="OKO98289.1"/>
    <property type="molecule type" value="Genomic_DNA"/>
</dbReference>
<gene>
    <name evidence="3" type="ORF">PENSUB_9387</name>
</gene>
<keyword evidence="1" id="KW-0175">Coiled coil</keyword>